<evidence type="ECO:0000313" key="2">
    <source>
        <dbReference type="EMBL" id="MPC53605.1"/>
    </source>
</evidence>
<dbReference type="Proteomes" id="UP000324222">
    <property type="component" value="Unassembled WGS sequence"/>
</dbReference>
<feature type="region of interest" description="Disordered" evidence="1">
    <location>
        <begin position="1"/>
        <end position="20"/>
    </location>
</feature>
<sequence length="78" mass="8461">MQYSKNTNPHYTASQTPTLPFPSLRCLHCSAQPTTTAQPIQPASHPLTTAPSLATPREHVSALHDGLWLVHDVVCCSV</sequence>
<evidence type="ECO:0000313" key="3">
    <source>
        <dbReference type="Proteomes" id="UP000324222"/>
    </source>
</evidence>
<protein>
    <submittedName>
        <fullName evidence="2">Uncharacterized protein</fullName>
    </submittedName>
</protein>
<gene>
    <name evidence="2" type="ORF">E2C01_047506</name>
</gene>
<name>A0A5B7G843_PORTR</name>
<organism evidence="2 3">
    <name type="scientific">Portunus trituberculatus</name>
    <name type="common">Swimming crab</name>
    <name type="synonym">Neptunus trituberculatus</name>
    <dbReference type="NCBI Taxonomy" id="210409"/>
    <lineage>
        <taxon>Eukaryota</taxon>
        <taxon>Metazoa</taxon>
        <taxon>Ecdysozoa</taxon>
        <taxon>Arthropoda</taxon>
        <taxon>Crustacea</taxon>
        <taxon>Multicrustacea</taxon>
        <taxon>Malacostraca</taxon>
        <taxon>Eumalacostraca</taxon>
        <taxon>Eucarida</taxon>
        <taxon>Decapoda</taxon>
        <taxon>Pleocyemata</taxon>
        <taxon>Brachyura</taxon>
        <taxon>Eubrachyura</taxon>
        <taxon>Portunoidea</taxon>
        <taxon>Portunidae</taxon>
        <taxon>Portuninae</taxon>
        <taxon>Portunus</taxon>
    </lineage>
</organism>
<dbReference type="AlphaFoldDB" id="A0A5B7G843"/>
<keyword evidence="3" id="KW-1185">Reference proteome</keyword>
<accession>A0A5B7G843</accession>
<proteinExistence type="predicted"/>
<comment type="caution">
    <text evidence="2">The sequence shown here is derived from an EMBL/GenBank/DDBJ whole genome shotgun (WGS) entry which is preliminary data.</text>
</comment>
<evidence type="ECO:0000256" key="1">
    <source>
        <dbReference type="SAM" id="MobiDB-lite"/>
    </source>
</evidence>
<dbReference type="EMBL" id="VSRR010011759">
    <property type="protein sequence ID" value="MPC53605.1"/>
    <property type="molecule type" value="Genomic_DNA"/>
</dbReference>
<feature type="compositionally biased region" description="Polar residues" evidence="1">
    <location>
        <begin position="1"/>
        <end position="18"/>
    </location>
</feature>
<reference evidence="2 3" key="1">
    <citation type="submission" date="2019-05" db="EMBL/GenBank/DDBJ databases">
        <title>Another draft genome of Portunus trituberculatus and its Hox gene families provides insights of decapod evolution.</title>
        <authorList>
            <person name="Jeong J.-H."/>
            <person name="Song I."/>
            <person name="Kim S."/>
            <person name="Choi T."/>
            <person name="Kim D."/>
            <person name="Ryu S."/>
            <person name="Kim W."/>
        </authorList>
    </citation>
    <scope>NUCLEOTIDE SEQUENCE [LARGE SCALE GENOMIC DNA]</scope>
    <source>
        <tissue evidence="2">Muscle</tissue>
    </source>
</reference>